<accession>A0ABX0AK49</accession>
<dbReference type="SMART" id="SM00382">
    <property type="entry name" value="AAA"/>
    <property type="match status" value="1"/>
</dbReference>
<evidence type="ECO:0000259" key="11">
    <source>
        <dbReference type="PROSITE" id="PS00300"/>
    </source>
</evidence>
<keyword evidence="7 9" id="KW-0675">Receptor</keyword>
<protein>
    <recommendedName>
        <fullName evidence="9">Signal recognition particle receptor FtsY</fullName>
        <shortName evidence="9">SRP receptor</shortName>
        <ecNumber evidence="9">3.6.5.4</ecNumber>
    </recommendedName>
</protein>
<feature type="region of interest" description="Disordered" evidence="10">
    <location>
        <begin position="1"/>
        <end position="48"/>
    </location>
</feature>
<comment type="caution">
    <text evidence="12">The sequence shown here is derived from an EMBL/GenBank/DDBJ whole genome shotgun (WGS) entry which is preliminary data.</text>
</comment>
<dbReference type="Gene3D" id="1.20.120.140">
    <property type="entry name" value="Signal recognition particle SRP54, nucleotide-binding domain"/>
    <property type="match status" value="1"/>
</dbReference>
<dbReference type="Pfam" id="PF02881">
    <property type="entry name" value="SRP54_N"/>
    <property type="match status" value="1"/>
</dbReference>
<evidence type="ECO:0000256" key="6">
    <source>
        <dbReference type="ARBA" id="ARBA00023136"/>
    </source>
</evidence>
<keyword evidence="1 9" id="KW-1003">Cell membrane</keyword>
<comment type="subunit">
    <text evidence="9">Part of the signal recognition particle protein translocation system, which is composed of SRP and FtsY. SRP is a ribonucleoprotein composed of Ffh and a 4.5S RNA molecule.</text>
</comment>
<feature type="binding site" evidence="9">
    <location>
        <begin position="371"/>
        <end position="374"/>
    </location>
    <ligand>
        <name>GTP</name>
        <dbReference type="ChEBI" id="CHEBI:37565"/>
    </ligand>
</feature>
<keyword evidence="5 9" id="KW-0342">GTP-binding</keyword>
<organism evidence="12 13">
    <name type="scientific">Pseudoxanthomonas gei</name>
    <dbReference type="NCBI Taxonomy" id="1383030"/>
    <lineage>
        <taxon>Bacteria</taxon>
        <taxon>Pseudomonadati</taxon>
        <taxon>Pseudomonadota</taxon>
        <taxon>Gammaproteobacteria</taxon>
        <taxon>Lysobacterales</taxon>
        <taxon>Lysobacteraceae</taxon>
        <taxon>Pseudoxanthomonas</taxon>
    </lineage>
</organism>
<evidence type="ECO:0000256" key="1">
    <source>
        <dbReference type="ARBA" id="ARBA00022475"/>
    </source>
</evidence>
<dbReference type="InterPro" id="IPR013822">
    <property type="entry name" value="Signal_recog_particl_SRP54_hlx"/>
</dbReference>
<comment type="similarity">
    <text evidence="9">Belongs to the GTP-binding SRP family. FtsY subfamily.</text>
</comment>
<dbReference type="PANTHER" id="PTHR43134:SF1">
    <property type="entry name" value="SIGNAL RECOGNITION PARTICLE RECEPTOR SUBUNIT ALPHA"/>
    <property type="match status" value="1"/>
</dbReference>
<dbReference type="InterPro" id="IPR042101">
    <property type="entry name" value="SRP54_N_sf"/>
</dbReference>
<keyword evidence="4 9" id="KW-0378">Hydrolase</keyword>
<evidence type="ECO:0000313" key="13">
    <source>
        <dbReference type="Proteomes" id="UP001429354"/>
    </source>
</evidence>
<dbReference type="RefSeq" id="WP_162350181.1">
    <property type="nucleotide sequence ID" value="NZ_QOVG01000008.1"/>
</dbReference>
<dbReference type="HAMAP" id="MF_00920">
    <property type="entry name" value="FtsY"/>
    <property type="match status" value="1"/>
</dbReference>
<dbReference type="PANTHER" id="PTHR43134">
    <property type="entry name" value="SIGNAL RECOGNITION PARTICLE RECEPTOR SUBUNIT ALPHA"/>
    <property type="match status" value="1"/>
</dbReference>
<proteinExistence type="inferred from homology"/>
<feature type="binding site" evidence="9">
    <location>
        <begin position="225"/>
        <end position="232"/>
    </location>
    <ligand>
        <name>GTP</name>
        <dbReference type="ChEBI" id="CHEBI:37565"/>
    </ligand>
</feature>
<dbReference type="Gene3D" id="3.40.50.300">
    <property type="entry name" value="P-loop containing nucleotide triphosphate hydrolases"/>
    <property type="match status" value="1"/>
</dbReference>
<dbReference type="InterPro" id="IPR027417">
    <property type="entry name" value="P-loop_NTPase"/>
</dbReference>
<dbReference type="CDD" id="cd17874">
    <property type="entry name" value="FtsY"/>
    <property type="match status" value="1"/>
</dbReference>
<dbReference type="InterPro" id="IPR003593">
    <property type="entry name" value="AAA+_ATPase"/>
</dbReference>
<evidence type="ECO:0000313" key="12">
    <source>
        <dbReference type="EMBL" id="NDK39608.1"/>
    </source>
</evidence>
<dbReference type="InterPro" id="IPR036225">
    <property type="entry name" value="SRP/SRP_N"/>
</dbReference>
<keyword evidence="13" id="KW-1185">Reference proteome</keyword>
<comment type="catalytic activity">
    <reaction evidence="8 9">
        <text>GTP + H2O = GDP + phosphate + H(+)</text>
        <dbReference type="Rhea" id="RHEA:19669"/>
        <dbReference type="ChEBI" id="CHEBI:15377"/>
        <dbReference type="ChEBI" id="CHEBI:15378"/>
        <dbReference type="ChEBI" id="CHEBI:37565"/>
        <dbReference type="ChEBI" id="CHEBI:43474"/>
        <dbReference type="ChEBI" id="CHEBI:58189"/>
        <dbReference type="EC" id="3.6.5.4"/>
    </reaction>
</comment>
<evidence type="ECO:0000256" key="3">
    <source>
        <dbReference type="ARBA" id="ARBA00022741"/>
    </source>
</evidence>
<keyword evidence="6 9" id="KW-0472">Membrane</keyword>
<dbReference type="Pfam" id="PF00448">
    <property type="entry name" value="SRP54"/>
    <property type="match status" value="1"/>
</dbReference>
<name>A0ABX0AK49_9GAMM</name>
<evidence type="ECO:0000256" key="7">
    <source>
        <dbReference type="ARBA" id="ARBA00023170"/>
    </source>
</evidence>
<keyword evidence="3 9" id="KW-0547">Nucleotide-binding</keyword>
<feature type="binding site" evidence="9">
    <location>
        <begin position="307"/>
        <end position="311"/>
    </location>
    <ligand>
        <name>GTP</name>
        <dbReference type="ChEBI" id="CHEBI:37565"/>
    </ligand>
</feature>
<dbReference type="PROSITE" id="PS00300">
    <property type="entry name" value="SRP54"/>
    <property type="match status" value="1"/>
</dbReference>
<keyword evidence="2 9" id="KW-0963">Cytoplasm</keyword>
<comment type="function">
    <text evidence="9">Involved in targeting and insertion of nascent membrane proteins into the cytoplasmic membrane. Acts as a receptor for the complex formed by the signal recognition particle (SRP) and the ribosome-nascent chain (RNC). Interaction with SRP-RNC leads to the transfer of the RNC complex to the Sec translocase for insertion into the membrane, the hydrolysis of GTP by both Ffh and FtsY, and the dissociation of the SRP-FtsY complex into the individual components.</text>
</comment>
<evidence type="ECO:0000256" key="5">
    <source>
        <dbReference type="ARBA" id="ARBA00023134"/>
    </source>
</evidence>
<dbReference type="NCBIfam" id="TIGR00064">
    <property type="entry name" value="ftsY"/>
    <property type="match status" value="1"/>
</dbReference>
<evidence type="ECO:0000256" key="9">
    <source>
        <dbReference type="HAMAP-Rule" id="MF_00920"/>
    </source>
</evidence>
<evidence type="ECO:0000256" key="8">
    <source>
        <dbReference type="ARBA" id="ARBA00048027"/>
    </source>
</evidence>
<evidence type="ECO:0000256" key="4">
    <source>
        <dbReference type="ARBA" id="ARBA00022801"/>
    </source>
</evidence>
<dbReference type="InterPro" id="IPR004390">
    <property type="entry name" value="SR_rcpt_FtsY"/>
</dbReference>
<dbReference type="EC" id="3.6.5.4" evidence="9"/>
<evidence type="ECO:0000256" key="2">
    <source>
        <dbReference type="ARBA" id="ARBA00022490"/>
    </source>
</evidence>
<gene>
    <name evidence="9" type="primary">ftsY</name>
    <name evidence="12" type="ORF">DT603_12230</name>
</gene>
<dbReference type="SUPFAM" id="SSF47364">
    <property type="entry name" value="Domain of the SRP/SRP receptor G-proteins"/>
    <property type="match status" value="1"/>
</dbReference>
<dbReference type="EMBL" id="QOVG01000008">
    <property type="protein sequence ID" value="NDK39608.1"/>
    <property type="molecule type" value="Genomic_DNA"/>
</dbReference>
<dbReference type="SMART" id="SM00962">
    <property type="entry name" value="SRP54"/>
    <property type="match status" value="1"/>
</dbReference>
<feature type="compositionally biased region" description="Basic residues" evidence="10">
    <location>
        <begin position="1"/>
        <end position="10"/>
    </location>
</feature>
<evidence type="ECO:0000256" key="10">
    <source>
        <dbReference type="SAM" id="MobiDB-lite"/>
    </source>
</evidence>
<reference evidence="12 13" key="1">
    <citation type="submission" date="2018-07" db="EMBL/GenBank/DDBJ databases">
        <title>Whole genome Sequencing of Pseudoxanthomonas gei KCTC 32298 (T).</title>
        <authorList>
            <person name="Kumar S."/>
            <person name="Bansal K."/>
            <person name="Kaur A."/>
            <person name="Patil P."/>
            <person name="Sharma S."/>
            <person name="Patil P.B."/>
        </authorList>
    </citation>
    <scope>NUCLEOTIDE SEQUENCE [LARGE SCALE GENOMIC DNA]</scope>
    <source>
        <strain evidence="12 13">KCTC 32298</strain>
    </source>
</reference>
<comment type="subcellular location">
    <subcellularLocation>
        <location evidence="9">Cell membrane</location>
        <topology evidence="9">Peripheral membrane protein</topology>
        <orientation evidence="9">Cytoplasmic side</orientation>
    </subcellularLocation>
    <subcellularLocation>
        <location evidence="9">Cytoplasm</location>
    </subcellularLocation>
</comment>
<dbReference type="InterPro" id="IPR000897">
    <property type="entry name" value="SRP54_GTPase_dom"/>
</dbReference>
<feature type="domain" description="SRP54-type proteins GTP-binding" evidence="11">
    <location>
        <begin position="392"/>
        <end position="405"/>
    </location>
</feature>
<sequence>MVSFFRRKKPSPGPETTPENDARRRYSVEEMAAAFPDSHAQAPAGEDAPAVLQPEPAAAALPPFEPAVEPVFETPAPIRVDVPVLVSVPVPTPSTAPAPAAAAATHVPLEAERPAPATAGKTGWRERLRGTGFARGLGGLFSRNPKLDDDLLDEIETALITADVGVPATSALVEGLRKRMKAREFADAQALLKALRAELIALLAPVAIPLQIDASRKPFVVLTVGVNGVGKTTTIGKLARRFKEQGHGLMLAAGDTFRAAAVAQLQAWGDRNGVPVIAQGQDADAASVAFDALQAARARGIDVLIADTAGRLHTQQGLMAELGKIRRVLGKLDPDAPHEVLMVIDGTTGQNALSQLRQFHAAVGVTGLVVTKLDGTAKGGVVFALAREFGIPIRYAGIGERSEDLRVFDAEAFVDALLPDALGA</sequence>
<dbReference type="Proteomes" id="UP001429354">
    <property type="component" value="Unassembled WGS sequence"/>
</dbReference>
<dbReference type="SMART" id="SM00963">
    <property type="entry name" value="SRP54_N"/>
    <property type="match status" value="1"/>
</dbReference>
<dbReference type="SUPFAM" id="SSF52540">
    <property type="entry name" value="P-loop containing nucleoside triphosphate hydrolases"/>
    <property type="match status" value="1"/>
</dbReference>